<evidence type="ECO:0000313" key="4">
    <source>
        <dbReference type="EMBL" id="OAE31620.1"/>
    </source>
</evidence>
<gene>
    <name evidence="4" type="ORF">AXG93_2294s1380</name>
    <name evidence="3" type="ORF">Mp_6g13460</name>
</gene>
<feature type="compositionally biased region" description="Polar residues" evidence="1">
    <location>
        <begin position="310"/>
        <end position="326"/>
    </location>
</feature>
<name>A0A176WEI8_MARPO</name>
<feature type="region of interest" description="Disordered" evidence="1">
    <location>
        <begin position="245"/>
        <end position="419"/>
    </location>
</feature>
<feature type="region of interest" description="Disordered" evidence="1">
    <location>
        <begin position="805"/>
        <end position="832"/>
    </location>
</feature>
<accession>A0A176WEI8</accession>
<feature type="region of interest" description="Disordered" evidence="1">
    <location>
        <begin position="899"/>
        <end position="1136"/>
    </location>
</feature>
<feature type="compositionally biased region" description="Basic and acidic residues" evidence="1">
    <location>
        <begin position="1006"/>
        <end position="1034"/>
    </location>
</feature>
<feature type="compositionally biased region" description="Basic and acidic residues" evidence="1">
    <location>
        <begin position="480"/>
        <end position="491"/>
    </location>
</feature>
<keyword evidence="5" id="KW-1185">Reference proteome</keyword>
<dbReference type="EMBL" id="LVLJ01001006">
    <property type="protein sequence ID" value="OAE31620.1"/>
    <property type="molecule type" value="Genomic_DNA"/>
</dbReference>
<organism evidence="4 5">
    <name type="scientific">Marchantia polymorpha subsp. ruderalis</name>
    <dbReference type="NCBI Taxonomy" id="1480154"/>
    <lineage>
        <taxon>Eukaryota</taxon>
        <taxon>Viridiplantae</taxon>
        <taxon>Streptophyta</taxon>
        <taxon>Embryophyta</taxon>
        <taxon>Marchantiophyta</taxon>
        <taxon>Marchantiopsida</taxon>
        <taxon>Marchantiidae</taxon>
        <taxon>Marchantiales</taxon>
        <taxon>Marchantiaceae</taxon>
        <taxon>Marchantia</taxon>
    </lineage>
</organism>
<dbReference type="EMBL" id="AP019871">
    <property type="protein sequence ID" value="BBN14668.1"/>
    <property type="molecule type" value="Genomic_DNA"/>
</dbReference>
<evidence type="ECO:0000313" key="5">
    <source>
        <dbReference type="Proteomes" id="UP000077202"/>
    </source>
</evidence>
<feature type="region of interest" description="Disordered" evidence="1">
    <location>
        <begin position="1"/>
        <end position="182"/>
    </location>
</feature>
<dbReference type="Proteomes" id="UP000077202">
    <property type="component" value="Unassembled WGS sequence"/>
</dbReference>
<protein>
    <recommendedName>
        <fullName evidence="2">C2H2-type domain-containing protein</fullName>
    </recommendedName>
</protein>
<feature type="compositionally biased region" description="Basic and acidic residues" evidence="1">
    <location>
        <begin position="723"/>
        <end position="742"/>
    </location>
</feature>
<evidence type="ECO:0000259" key="2">
    <source>
        <dbReference type="PROSITE" id="PS00028"/>
    </source>
</evidence>
<reference evidence="4 5" key="1">
    <citation type="submission" date="2016-03" db="EMBL/GenBank/DDBJ databases">
        <title>Mechanisms controlling the formation of the plant cell surface in tip-growing cells are functionally conserved among land plants.</title>
        <authorList>
            <person name="Honkanen S."/>
            <person name="Jones V.A."/>
            <person name="Morieri G."/>
            <person name="Champion C."/>
            <person name="Hetherington A.J."/>
            <person name="Kelly S."/>
            <person name="Saint-Marcoux D."/>
            <person name="Proust H."/>
            <person name="Prescott H."/>
            <person name="Dolan L."/>
        </authorList>
    </citation>
    <scope>NUCLEOTIDE SEQUENCE [LARGE SCALE GENOMIC DNA]</scope>
    <source>
        <strain evidence="5">cv. Tak-1 and cv. Tak-2</strain>
        <tissue evidence="4">Whole gametophyte</tissue>
    </source>
</reference>
<feature type="compositionally biased region" description="Low complexity" evidence="1">
    <location>
        <begin position="47"/>
        <end position="58"/>
    </location>
</feature>
<dbReference type="Proteomes" id="UP001162541">
    <property type="component" value="Chromosome 6"/>
</dbReference>
<feature type="compositionally biased region" description="Polar residues" evidence="1">
    <location>
        <begin position="904"/>
        <end position="915"/>
    </location>
</feature>
<dbReference type="EMBL" id="AP019871">
    <property type="protein sequence ID" value="BBN14667.1"/>
    <property type="molecule type" value="Genomic_DNA"/>
</dbReference>
<dbReference type="PROSITE" id="PS00028">
    <property type="entry name" value="ZINC_FINGER_C2H2_1"/>
    <property type="match status" value="1"/>
</dbReference>
<feature type="compositionally biased region" description="Basic and acidic residues" evidence="1">
    <location>
        <begin position="1065"/>
        <end position="1076"/>
    </location>
</feature>
<feature type="compositionally biased region" description="Polar residues" evidence="1">
    <location>
        <begin position="492"/>
        <end position="509"/>
    </location>
</feature>
<feature type="domain" description="C2H2-type" evidence="2">
    <location>
        <begin position="218"/>
        <end position="238"/>
    </location>
</feature>
<feature type="compositionally biased region" description="Polar residues" evidence="1">
    <location>
        <begin position="276"/>
        <end position="285"/>
    </location>
</feature>
<reference evidence="6" key="3">
    <citation type="journal article" date="2020" name="Curr. Biol.">
        <title>Chromatin organization in early land plants reveals an ancestral association between H3K27me3, transposons, and constitutive heterochromatin.</title>
        <authorList>
            <person name="Montgomery S.A."/>
            <person name="Tanizawa Y."/>
            <person name="Galik B."/>
            <person name="Wang N."/>
            <person name="Ito T."/>
            <person name="Mochizuki T."/>
            <person name="Akimcheva S."/>
            <person name="Bowman J.L."/>
            <person name="Cognat V."/>
            <person name="Marechal-Drouard L."/>
            <person name="Ekker H."/>
            <person name="Hong S.F."/>
            <person name="Kohchi T."/>
            <person name="Lin S.S."/>
            <person name="Liu L.D."/>
            <person name="Nakamura Y."/>
            <person name="Valeeva L.R."/>
            <person name="Shakirov E.V."/>
            <person name="Shippen D.E."/>
            <person name="Wei W.L."/>
            <person name="Yagura M."/>
            <person name="Yamaoka S."/>
            <person name="Yamato K.T."/>
            <person name="Liu C."/>
            <person name="Berger F."/>
        </authorList>
    </citation>
    <scope>NUCLEOTIDE SEQUENCE [LARGE SCALE GENOMIC DNA]</scope>
    <source>
        <strain evidence="6">Tak-1</strain>
    </source>
</reference>
<feature type="compositionally biased region" description="Polar residues" evidence="1">
    <location>
        <begin position="1055"/>
        <end position="1064"/>
    </location>
</feature>
<feature type="compositionally biased region" description="Basic and acidic residues" evidence="1">
    <location>
        <begin position="329"/>
        <end position="353"/>
    </location>
</feature>
<feature type="region of interest" description="Disordered" evidence="1">
    <location>
        <begin position="708"/>
        <end position="761"/>
    </location>
</feature>
<feature type="compositionally biased region" description="Low complexity" evidence="1">
    <location>
        <begin position="954"/>
        <end position="965"/>
    </location>
</feature>
<evidence type="ECO:0000256" key="1">
    <source>
        <dbReference type="SAM" id="MobiDB-lite"/>
    </source>
</evidence>
<feature type="compositionally biased region" description="Polar residues" evidence="1">
    <location>
        <begin position="558"/>
        <end position="568"/>
    </location>
</feature>
<feature type="compositionally biased region" description="Low complexity" evidence="1">
    <location>
        <begin position="362"/>
        <end position="375"/>
    </location>
</feature>
<reference evidence="3" key="2">
    <citation type="journal article" date="2019" name="Curr. Biol.">
        <title>Chromatin organization in early land plants reveals an ancestral association between H3K27me3, transposons, and constitutive heterochromatin.</title>
        <authorList>
            <person name="Montgomery S.A."/>
            <person name="Tanizawa Y."/>
            <person name="Galik B."/>
            <person name="Wang N."/>
            <person name="Ito T."/>
            <person name="Mochizuki T."/>
            <person name="Akimcheva S."/>
            <person name="Bowman J."/>
            <person name="Cognat V."/>
            <person name="Drouard L."/>
            <person name="Ekker H."/>
            <person name="Houng S."/>
            <person name="Kohchi T."/>
            <person name="Lin S."/>
            <person name="Liu L.D."/>
            <person name="Nakamura Y."/>
            <person name="Valeeva L.R."/>
            <person name="Shakirov E.V."/>
            <person name="Shippen D.E."/>
            <person name="Wei W."/>
            <person name="Yagura M."/>
            <person name="Yamaoka S."/>
            <person name="Yamato K.T."/>
            <person name="Liu C."/>
            <person name="Berger F."/>
        </authorList>
    </citation>
    <scope>NUCLEOTIDE SEQUENCE [LARGE SCALE GENOMIC DNA]</scope>
    <source>
        <strain evidence="3">Tak-1</strain>
    </source>
</reference>
<evidence type="ECO:0000313" key="6">
    <source>
        <dbReference type="Proteomes" id="UP001162541"/>
    </source>
</evidence>
<feature type="region of interest" description="Disordered" evidence="1">
    <location>
        <begin position="448"/>
        <end position="582"/>
    </location>
</feature>
<feature type="compositionally biased region" description="Polar residues" evidence="1">
    <location>
        <begin position="808"/>
        <end position="821"/>
    </location>
</feature>
<dbReference type="InterPro" id="IPR013087">
    <property type="entry name" value="Znf_C2H2_type"/>
</dbReference>
<proteinExistence type="predicted"/>
<sequence length="1153" mass="120680">MMGQPGAQPPSRSKSGSKLEPKPKHRLTGSVSSLSYTPEELSSVDAPGNGNPTSGGSSALPRDNRYRRRTRSSLGGTEDLIKELDFLNPSSKKSDSRESTPTPPTTPPAGFRPETSPAPGTDYPALKAEPSNPAEDSSRSRSMEAVSDNESASSESKGVLPEGSKELTSQGSAAKAVASARPAVSYPDVVALETQGGSAVQLKAGAYSTNEEEDLWICRQCGWTYPNAHPSAKHRRNHKKVCGKVYPGVEVPPGSSDEASSDDEKSVVEQGAEAPKTTSSATTISAPGKGDAKDEPVQKKGVAPKVFTKPTISTGSESSSKNSPVTSPGKRDSPFSSPAKRESLLSSPAKKETPWGSPIKRSTPVNSPSKKVSSPITSPVKRINSTPVKKYSPPRPEKPEGVTRVLTAKQQQEEEERKISVKKRIEDLERIAGGKPHTWKDYLAEGKKSGELSSSGSPLRHVEEGGSKSGELSPSGKPLKHVEAGGRKSADFSHTGTSGKPLRNIQSARKSGELPPTGGSPPMHSDDGKTIKTPELGEVSEDLSASSEYRKSAVGEPSSISSAESANVNRREVATQGSVGNETKKRLVFAQEMLGSAGHLAKVDVANEDITGKDSVAIAPLEKVQVTDAVTVSSAEKLQTTDSVAIPTQEKALVADAVTVSTVEKLQTTDAVAIPTQEKALAADELKITGDSKVGGESKDVFKDGTVSAGIFGSQGQGPLEIPLERGLSEDNSSKQEADAPSHSRSPSFVLDKGDSSPQTDTIVLQDHDVLKPSLVTDSVSRDLSDAGTVLKEVVIPDKSPAAEGVSTIISDKQADTTPTEPGSVKEEIKSDSGAYAVQSVKGEVVPSKEHPTPVLAVDTSLAKEQPSPVVTVDNPLAKEQSSSAVVAPVAVTEPVQELLSKTGVDSSDTLSSASKAGEKAEVSALVLENASPSGDEKSEAVSVKSVGEELTAPKGSSESSTVKSPESDNAVGNSPPCPRPVDQEDDTSVLLTKQPAVDPLFVDSQQDRLWEMHSQELTRREGETSGTDVRESSAQDDDPIQYVNGSPMAAEASASGTTSNGNGHSEKGSKVDRPRTPLRSLIAEDDAADKGGDDGAPTGKETPMVSPRGNLFRRIVSGGKASPTKPSTPSMFEKKSHSKPFLSSCICCSPVK</sequence>
<dbReference type="AlphaFoldDB" id="A0A176WEI8"/>
<feature type="compositionally biased region" description="Low complexity" evidence="1">
    <location>
        <begin position="172"/>
        <end position="182"/>
    </location>
</feature>
<evidence type="ECO:0000313" key="3">
    <source>
        <dbReference type="EMBL" id="BBN14667.1"/>
    </source>
</evidence>